<keyword evidence="1" id="KW-1133">Transmembrane helix</keyword>
<keyword evidence="1" id="KW-0812">Transmembrane</keyword>
<evidence type="ECO:0000256" key="1">
    <source>
        <dbReference type="SAM" id="Phobius"/>
    </source>
</evidence>
<name>A0ABR4EDV8_9PEZI</name>
<dbReference type="EMBL" id="JBAWTH010000064">
    <property type="protein sequence ID" value="KAL2280641.1"/>
    <property type="molecule type" value="Genomic_DNA"/>
</dbReference>
<keyword evidence="1" id="KW-0472">Membrane</keyword>
<proteinExistence type="predicted"/>
<organism evidence="2 3">
    <name type="scientific">Diaporthe vaccinii</name>
    <dbReference type="NCBI Taxonomy" id="105482"/>
    <lineage>
        <taxon>Eukaryota</taxon>
        <taxon>Fungi</taxon>
        <taxon>Dikarya</taxon>
        <taxon>Ascomycota</taxon>
        <taxon>Pezizomycotina</taxon>
        <taxon>Sordariomycetes</taxon>
        <taxon>Sordariomycetidae</taxon>
        <taxon>Diaporthales</taxon>
        <taxon>Diaporthaceae</taxon>
        <taxon>Diaporthe</taxon>
        <taxon>Diaporthe eres species complex</taxon>
    </lineage>
</organism>
<keyword evidence="3" id="KW-1185">Reference proteome</keyword>
<feature type="transmembrane region" description="Helical" evidence="1">
    <location>
        <begin position="41"/>
        <end position="62"/>
    </location>
</feature>
<reference evidence="2 3" key="1">
    <citation type="submission" date="2024-03" db="EMBL/GenBank/DDBJ databases">
        <title>A high-quality draft genome sequence of Diaporthe vaccinii, a causative agent of upright dieback and viscid rot disease in cranberry plants.</title>
        <authorList>
            <person name="Sarrasin M."/>
            <person name="Lang B.F."/>
            <person name="Burger G."/>
        </authorList>
    </citation>
    <scope>NUCLEOTIDE SEQUENCE [LARGE SCALE GENOMIC DNA]</scope>
    <source>
        <strain evidence="2 3">IS7</strain>
    </source>
</reference>
<dbReference type="Proteomes" id="UP001600888">
    <property type="component" value="Unassembled WGS sequence"/>
</dbReference>
<sequence length="67" mass="7770">MSNPEETKAISQQRPRSSLLGVFKEVFNWYPSEYPVAERKLLLKLDISILVFACLCFFVKYLGTVRV</sequence>
<accession>A0ABR4EDV8</accession>
<gene>
    <name evidence="2" type="ORF">FJTKL_12356</name>
</gene>
<evidence type="ECO:0000313" key="2">
    <source>
        <dbReference type="EMBL" id="KAL2280641.1"/>
    </source>
</evidence>
<comment type="caution">
    <text evidence="2">The sequence shown here is derived from an EMBL/GenBank/DDBJ whole genome shotgun (WGS) entry which is preliminary data.</text>
</comment>
<evidence type="ECO:0000313" key="3">
    <source>
        <dbReference type="Proteomes" id="UP001600888"/>
    </source>
</evidence>
<protein>
    <submittedName>
        <fullName evidence="2">Uncharacterized protein</fullName>
    </submittedName>
</protein>